<proteinExistence type="predicted"/>
<keyword evidence="2" id="KW-1185">Reference proteome</keyword>
<name>A0ABW7FIG5_9BURK</name>
<reference evidence="1 2" key="1">
    <citation type="submission" date="2024-08" db="EMBL/GenBank/DDBJ databases">
        <authorList>
            <person name="Lu H."/>
        </authorList>
    </citation>
    <scope>NUCLEOTIDE SEQUENCE [LARGE SCALE GENOMIC DNA]</scope>
    <source>
        <strain evidence="1 2">LKC17W</strain>
    </source>
</reference>
<comment type="caution">
    <text evidence="1">The sequence shown here is derived from an EMBL/GenBank/DDBJ whole genome shotgun (WGS) entry which is preliminary data.</text>
</comment>
<gene>
    <name evidence="1" type="ORF">ACG0Z3_10535</name>
</gene>
<protein>
    <submittedName>
        <fullName evidence="1">Uncharacterized protein</fullName>
    </submittedName>
</protein>
<dbReference type="EMBL" id="JBIGHW010000004">
    <property type="protein sequence ID" value="MFG6441114.1"/>
    <property type="molecule type" value="Genomic_DNA"/>
</dbReference>
<accession>A0ABW7FIG5</accession>
<sequence length="70" mass="7500">MSTHPTERSRVEVHGFDVTACTHADPAYQTGHLVWVGLGAEGRWLTVAEARELAGAIYGAAAILREEVPA</sequence>
<dbReference type="Proteomes" id="UP001606301">
    <property type="component" value="Unassembled WGS sequence"/>
</dbReference>
<dbReference type="RefSeq" id="WP_394397439.1">
    <property type="nucleotide sequence ID" value="NZ_JBIGHW010000004.1"/>
</dbReference>
<evidence type="ECO:0000313" key="2">
    <source>
        <dbReference type="Proteomes" id="UP001606301"/>
    </source>
</evidence>
<organism evidence="1 2">
    <name type="scientific">Pelomonas margarita</name>
    <dbReference type="NCBI Taxonomy" id="3299031"/>
    <lineage>
        <taxon>Bacteria</taxon>
        <taxon>Pseudomonadati</taxon>
        <taxon>Pseudomonadota</taxon>
        <taxon>Betaproteobacteria</taxon>
        <taxon>Burkholderiales</taxon>
        <taxon>Sphaerotilaceae</taxon>
        <taxon>Roseateles</taxon>
    </lineage>
</organism>
<evidence type="ECO:0000313" key="1">
    <source>
        <dbReference type="EMBL" id="MFG6441114.1"/>
    </source>
</evidence>